<comment type="caution">
    <text evidence="2">The sequence shown here is derived from an EMBL/GenBank/DDBJ whole genome shotgun (WGS) entry which is preliminary data.</text>
</comment>
<feature type="transmembrane region" description="Helical" evidence="1">
    <location>
        <begin position="9"/>
        <end position="26"/>
    </location>
</feature>
<reference evidence="2 3" key="1">
    <citation type="submission" date="2020-11" db="EMBL/GenBank/DDBJ databases">
        <title>A novel isolate from a Black sea contaminated sediment with potential to produce alkanes: Plantactinospora alkalitolerans sp. nov.</title>
        <authorList>
            <person name="Carro L."/>
            <person name="Veyisoglu A."/>
            <person name="Guven K."/>
            <person name="Schumann P."/>
            <person name="Klenk H.-P."/>
            <person name="Sahin N."/>
        </authorList>
    </citation>
    <scope>NUCLEOTIDE SEQUENCE [LARGE SCALE GENOMIC DNA]</scope>
    <source>
        <strain evidence="2 3">S1510</strain>
    </source>
</reference>
<keyword evidence="1" id="KW-0812">Transmembrane</keyword>
<feature type="transmembrane region" description="Helical" evidence="1">
    <location>
        <begin position="178"/>
        <end position="200"/>
    </location>
</feature>
<name>A0ABS0H4M9_9ACTN</name>
<protein>
    <submittedName>
        <fullName evidence="2">Low temperature requirement protein A</fullName>
    </submittedName>
</protein>
<dbReference type="PANTHER" id="PTHR36840">
    <property type="entry name" value="BLL5714 PROTEIN"/>
    <property type="match status" value="1"/>
</dbReference>
<keyword evidence="1" id="KW-0472">Membrane</keyword>
<feature type="transmembrane region" description="Helical" evidence="1">
    <location>
        <begin position="77"/>
        <end position="98"/>
    </location>
</feature>
<gene>
    <name evidence="2" type="ORF">I0C86_31310</name>
</gene>
<evidence type="ECO:0000313" key="3">
    <source>
        <dbReference type="Proteomes" id="UP000638560"/>
    </source>
</evidence>
<dbReference type="Proteomes" id="UP000638560">
    <property type="component" value="Unassembled WGS sequence"/>
</dbReference>
<keyword evidence="3" id="KW-1185">Reference proteome</keyword>
<feature type="transmembrane region" description="Helical" evidence="1">
    <location>
        <begin position="144"/>
        <end position="166"/>
    </location>
</feature>
<dbReference type="InterPro" id="IPR010640">
    <property type="entry name" value="Low_temperature_requirement_A"/>
</dbReference>
<proteinExistence type="predicted"/>
<organism evidence="2 3">
    <name type="scientific">Plantactinospora alkalitolerans</name>
    <dbReference type="NCBI Taxonomy" id="2789879"/>
    <lineage>
        <taxon>Bacteria</taxon>
        <taxon>Bacillati</taxon>
        <taxon>Actinomycetota</taxon>
        <taxon>Actinomycetes</taxon>
        <taxon>Micromonosporales</taxon>
        <taxon>Micromonosporaceae</taxon>
        <taxon>Plantactinospora</taxon>
    </lineage>
</organism>
<feature type="transmembrane region" description="Helical" evidence="1">
    <location>
        <begin position="104"/>
        <end position="123"/>
    </location>
</feature>
<feature type="transmembrane region" description="Helical" evidence="1">
    <location>
        <begin position="212"/>
        <end position="242"/>
    </location>
</feature>
<dbReference type="PANTHER" id="PTHR36840:SF1">
    <property type="entry name" value="BLL5714 PROTEIN"/>
    <property type="match status" value="1"/>
</dbReference>
<evidence type="ECO:0000256" key="1">
    <source>
        <dbReference type="SAM" id="Phobius"/>
    </source>
</evidence>
<evidence type="ECO:0000313" key="2">
    <source>
        <dbReference type="EMBL" id="MBF9133413.1"/>
    </source>
</evidence>
<dbReference type="Pfam" id="PF06772">
    <property type="entry name" value="LtrA"/>
    <property type="match status" value="1"/>
</dbReference>
<accession>A0ABS0H4M9</accession>
<sequence length="259" mass="27486">MGLRSSRTLLWESAAAVPWITGALLATGGTRAVLWAVGVVVEYLGVVLGWPAPWSRHRLPPLPGSVGERIAERYRRFVIIALGASLFLVGSSFSAGPYTTARSGALVVVFLITVLVWRIYIYRAGELMTSTIATSVNPERLSQVAAFVHLILVAGILGTGVGSQLVIERPFGDTPPSWAMAILGGPAVFLIGRALLDYTVFAHVNRARMIGLLLLAGLAAATSLLPPIMIALALMGILAYIATSNLIQTLVNPLNPVTH</sequence>
<dbReference type="EMBL" id="JADPUN010000268">
    <property type="protein sequence ID" value="MBF9133413.1"/>
    <property type="molecule type" value="Genomic_DNA"/>
</dbReference>
<keyword evidence="1" id="KW-1133">Transmembrane helix</keyword>